<feature type="region of interest" description="Disordered" evidence="1">
    <location>
        <begin position="270"/>
        <end position="300"/>
    </location>
</feature>
<dbReference type="OrthoDB" id="4089586at2759"/>
<accession>A0A1E4REB4</accession>
<dbReference type="RefSeq" id="XP_020074676.1">
    <property type="nucleotide sequence ID" value="XM_020221760.1"/>
</dbReference>
<organism evidence="2 3">
    <name type="scientific">Hyphopichia burtonii NRRL Y-1933</name>
    <dbReference type="NCBI Taxonomy" id="984485"/>
    <lineage>
        <taxon>Eukaryota</taxon>
        <taxon>Fungi</taxon>
        <taxon>Dikarya</taxon>
        <taxon>Ascomycota</taxon>
        <taxon>Saccharomycotina</taxon>
        <taxon>Pichiomycetes</taxon>
        <taxon>Debaryomycetaceae</taxon>
        <taxon>Hyphopichia</taxon>
    </lineage>
</organism>
<gene>
    <name evidence="2" type="ORF">HYPBUDRAFT_153842</name>
</gene>
<feature type="compositionally biased region" description="Polar residues" evidence="1">
    <location>
        <begin position="187"/>
        <end position="203"/>
    </location>
</feature>
<evidence type="ECO:0000313" key="3">
    <source>
        <dbReference type="Proteomes" id="UP000095085"/>
    </source>
</evidence>
<evidence type="ECO:0000256" key="1">
    <source>
        <dbReference type="SAM" id="MobiDB-lite"/>
    </source>
</evidence>
<protein>
    <submittedName>
        <fullName evidence="2">Uncharacterized protein</fullName>
    </submittedName>
</protein>
<dbReference type="GeneID" id="30996309"/>
<keyword evidence="3" id="KW-1185">Reference proteome</keyword>
<dbReference type="AlphaFoldDB" id="A0A1E4REB4"/>
<proteinExistence type="predicted"/>
<name>A0A1E4REB4_9ASCO</name>
<feature type="region of interest" description="Disordered" evidence="1">
    <location>
        <begin position="179"/>
        <end position="240"/>
    </location>
</feature>
<evidence type="ECO:0000313" key="2">
    <source>
        <dbReference type="EMBL" id="ODV65609.1"/>
    </source>
</evidence>
<feature type="compositionally biased region" description="Basic and acidic residues" evidence="1">
    <location>
        <begin position="221"/>
        <end position="233"/>
    </location>
</feature>
<dbReference type="Proteomes" id="UP000095085">
    <property type="component" value="Unassembled WGS sequence"/>
</dbReference>
<dbReference type="EMBL" id="KV454544">
    <property type="protein sequence ID" value="ODV65609.1"/>
    <property type="molecule type" value="Genomic_DNA"/>
</dbReference>
<sequence>MSCGSLLVERSKKIARIKEIDNENEERKSLIRLAIFKVALLNQIPVGGEEAITRAASPFEANKTITEKNPEYEVLISKLKQQFSTKEKLHESKIDSLNAEITKLKEELKKGKEPNKYSLGNRLPKLLGKLKTSLRSTIHDDANSILSPIRVKQPVETLIGKPVKGELFSLNEGIKDILPPEKDVESSAKSTYMKTFDSSSESPLGTPGLEPDFTKNKNKNKRNEEDPKPKDNADISGDLEAPEANSTSLLHSFANNSDHPSDNETFASAQMNVSSGKSSRKSSDKRPTDPPPSHGKKKRKLQILKANASKIQVSSSLAASQASQMNEELQLEDDINSLNYYHDDNFKNDPTSPQVTKDTTVTADTTTVFNQLQLQKKKKKNVFKID</sequence>
<reference evidence="3" key="1">
    <citation type="submission" date="2016-05" db="EMBL/GenBank/DDBJ databases">
        <title>Comparative genomics of biotechnologically important yeasts.</title>
        <authorList>
            <consortium name="DOE Joint Genome Institute"/>
            <person name="Riley R."/>
            <person name="Haridas S."/>
            <person name="Wolfe K.H."/>
            <person name="Lopes M.R."/>
            <person name="Hittinger C.T."/>
            <person name="Goker M."/>
            <person name="Salamov A."/>
            <person name="Wisecaver J."/>
            <person name="Long T.M."/>
            <person name="Aerts A.L."/>
            <person name="Barry K."/>
            <person name="Choi C."/>
            <person name="Clum A."/>
            <person name="Coughlan A.Y."/>
            <person name="Deshpande S."/>
            <person name="Douglass A.P."/>
            <person name="Hanson S.J."/>
            <person name="Klenk H.-P."/>
            <person name="Labutti K."/>
            <person name="Lapidus A."/>
            <person name="Lindquist E."/>
            <person name="Lipzen A."/>
            <person name="Meier-Kolthoff J.P."/>
            <person name="Ohm R.A."/>
            <person name="Otillar R.P."/>
            <person name="Pangilinan J."/>
            <person name="Peng Y."/>
            <person name="Rokas A."/>
            <person name="Rosa C.A."/>
            <person name="Scheuner C."/>
            <person name="Sibirny A.A."/>
            <person name="Slot J.C."/>
            <person name="Stielow J.B."/>
            <person name="Sun H."/>
            <person name="Kurtzman C.P."/>
            <person name="Blackwell M."/>
            <person name="Grigoriev I.V."/>
            <person name="Jeffries T.W."/>
        </authorList>
    </citation>
    <scope>NUCLEOTIDE SEQUENCE [LARGE SCALE GENOMIC DNA]</scope>
    <source>
        <strain evidence="3">NRRL Y-1933</strain>
    </source>
</reference>